<keyword evidence="4 6" id="KW-0964">Secreted</keyword>
<accession>A0A3P6C8I1</accession>
<evidence type="ECO:0000256" key="2">
    <source>
        <dbReference type="ARBA" id="ARBA00005581"/>
    </source>
</evidence>
<keyword evidence="5 6" id="KW-0732">Signal</keyword>
<protein>
    <recommendedName>
        <fullName evidence="6">S-protein homolog</fullName>
    </recommendedName>
</protein>
<evidence type="ECO:0000256" key="6">
    <source>
        <dbReference type="RuleBase" id="RU367044"/>
    </source>
</evidence>
<feature type="signal peptide" evidence="6">
    <location>
        <begin position="1"/>
        <end position="22"/>
    </location>
</feature>
<feature type="chain" id="PRO_5025078218" description="S-protein homolog" evidence="6">
    <location>
        <begin position="23"/>
        <end position="137"/>
    </location>
</feature>
<dbReference type="Pfam" id="PF05938">
    <property type="entry name" value="Self-incomp_S1"/>
    <property type="match status" value="1"/>
</dbReference>
<dbReference type="GO" id="GO:0060320">
    <property type="term" value="P:rejection of self pollen"/>
    <property type="evidence" value="ECO:0007669"/>
    <property type="project" value="UniProtKB-KW"/>
</dbReference>
<evidence type="ECO:0000313" key="7">
    <source>
        <dbReference type="EMBL" id="VDD14623.1"/>
    </source>
</evidence>
<proteinExistence type="inferred from homology"/>
<name>A0A3P6C8I1_BRAOL</name>
<dbReference type="PANTHER" id="PTHR31232">
    <property type="match status" value="1"/>
</dbReference>
<organism evidence="7">
    <name type="scientific">Brassica oleracea</name>
    <name type="common">Wild cabbage</name>
    <dbReference type="NCBI Taxonomy" id="3712"/>
    <lineage>
        <taxon>Eukaryota</taxon>
        <taxon>Viridiplantae</taxon>
        <taxon>Streptophyta</taxon>
        <taxon>Embryophyta</taxon>
        <taxon>Tracheophyta</taxon>
        <taxon>Spermatophyta</taxon>
        <taxon>Magnoliopsida</taxon>
        <taxon>eudicotyledons</taxon>
        <taxon>Gunneridae</taxon>
        <taxon>Pentapetalae</taxon>
        <taxon>rosids</taxon>
        <taxon>malvids</taxon>
        <taxon>Brassicales</taxon>
        <taxon>Brassicaceae</taxon>
        <taxon>Brassiceae</taxon>
        <taxon>Brassica</taxon>
    </lineage>
</organism>
<dbReference type="InterPro" id="IPR010264">
    <property type="entry name" value="Self-incomp_S1"/>
</dbReference>
<keyword evidence="3 6" id="KW-0713">Self-incompatibility</keyword>
<reference evidence="7" key="1">
    <citation type="submission" date="2018-11" db="EMBL/GenBank/DDBJ databases">
        <authorList>
            <consortium name="Genoscope - CEA"/>
            <person name="William W."/>
        </authorList>
    </citation>
    <scope>NUCLEOTIDE SEQUENCE</scope>
</reference>
<dbReference type="EMBL" id="LR031873">
    <property type="protein sequence ID" value="VDD14623.1"/>
    <property type="molecule type" value="Genomic_DNA"/>
</dbReference>
<dbReference type="GO" id="GO:0005576">
    <property type="term" value="C:extracellular region"/>
    <property type="evidence" value="ECO:0007669"/>
    <property type="project" value="UniProtKB-SubCell"/>
</dbReference>
<evidence type="ECO:0000256" key="5">
    <source>
        <dbReference type="ARBA" id="ARBA00022729"/>
    </source>
</evidence>
<evidence type="ECO:0000256" key="1">
    <source>
        <dbReference type="ARBA" id="ARBA00004613"/>
    </source>
</evidence>
<dbReference type="AlphaFoldDB" id="A0A3P6C8I1"/>
<evidence type="ECO:0000256" key="3">
    <source>
        <dbReference type="ARBA" id="ARBA00022471"/>
    </source>
</evidence>
<evidence type="ECO:0000256" key="4">
    <source>
        <dbReference type="ARBA" id="ARBA00022525"/>
    </source>
</evidence>
<comment type="similarity">
    <text evidence="2 6">Belongs to the plant self-incompatibility (S1) protein family.</text>
</comment>
<gene>
    <name evidence="7" type="ORF">BOLC4T27745H</name>
</gene>
<dbReference type="PANTHER" id="PTHR31232:SF39">
    <property type="entry name" value="S-PROTEIN HOMOLOG-RELATED"/>
    <property type="match status" value="1"/>
</dbReference>
<sequence length="137" mass="16135">MKLVFIFLYLIIFSLHVELNEAECHKNTVDVQNNLTFSLSILKVHCQSRDDDLGEHFLRFQDVAYTFSFHDSFVVQTRFKCILWKGANLEYHKTFVAYEADAFPECGKLYSWEARDDGIYLSKNGGLMKLMYLWDID</sequence>
<comment type="subcellular location">
    <subcellularLocation>
        <location evidence="1 6">Secreted</location>
    </subcellularLocation>
</comment>